<evidence type="ECO:0000256" key="1">
    <source>
        <dbReference type="SAM" id="MobiDB-lite"/>
    </source>
</evidence>
<feature type="compositionally biased region" description="Basic and acidic residues" evidence="1">
    <location>
        <begin position="76"/>
        <end position="90"/>
    </location>
</feature>
<feature type="region of interest" description="Disordered" evidence="1">
    <location>
        <begin position="598"/>
        <end position="661"/>
    </location>
</feature>
<dbReference type="Proteomes" id="UP000224006">
    <property type="component" value="Chromosome V"/>
</dbReference>
<feature type="compositionally biased region" description="Low complexity" evidence="1">
    <location>
        <begin position="740"/>
        <end position="757"/>
    </location>
</feature>
<reference evidence="2 3" key="1">
    <citation type="submission" date="2017-09" db="EMBL/GenBank/DDBJ databases">
        <title>Genome sequencing of Besnoitia besnoiti strain Bb-Ger1.</title>
        <authorList>
            <person name="Schares G."/>
            <person name="Venepally P."/>
            <person name="Lorenzi H.A."/>
        </authorList>
    </citation>
    <scope>NUCLEOTIDE SEQUENCE [LARGE SCALE GENOMIC DNA]</scope>
    <source>
        <strain evidence="2 3">Bb-Ger1</strain>
    </source>
</reference>
<dbReference type="VEuPathDB" id="ToxoDB:BESB_058870"/>
<evidence type="ECO:0000313" key="3">
    <source>
        <dbReference type="Proteomes" id="UP000224006"/>
    </source>
</evidence>
<protein>
    <submittedName>
        <fullName evidence="2">Uncharacterized protein</fullName>
    </submittedName>
</protein>
<feature type="compositionally biased region" description="Low complexity" evidence="1">
    <location>
        <begin position="651"/>
        <end position="661"/>
    </location>
</feature>
<accession>A0A2A9MHW6</accession>
<feature type="region of interest" description="Disordered" evidence="1">
    <location>
        <begin position="33"/>
        <end position="90"/>
    </location>
</feature>
<feature type="compositionally biased region" description="Low complexity" evidence="1">
    <location>
        <begin position="966"/>
        <end position="975"/>
    </location>
</feature>
<feature type="region of interest" description="Disordered" evidence="1">
    <location>
        <begin position="737"/>
        <end position="757"/>
    </location>
</feature>
<feature type="region of interest" description="Disordered" evidence="1">
    <location>
        <begin position="917"/>
        <end position="947"/>
    </location>
</feature>
<feature type="compositionally biased region" description="Basic and acidic residues" evidence="1">
    <location>
        <begin position="1369"/>
        <end position="1380"/>
    </location>
</feature>
<feature type="compositionally biased region" description="Basic and acidic residues" evidence="1">
    <location>
        <begin position="609"/>
        <end position="619"/>
    </location>
</feature>
<feature type="compositionally biased region" description="Basic and acidic residues" evidence="1">
    <location>
        <begin position="1097"/>
        <end position="1114"/>
    </location>
</feature>
<feature type="compositionally biased region" description="Polar residues" evidence="1">
    <location>
        <begin position="46"/>
        <end position="60"/>
    </location>
</feature>
<dbReference type="RefSeq" id="XP_029219009.1">
    <property type="nucleotide sequence ID" value="XM_029364301.1"/>
</dbReference>
<feature type="region of interest" description="Disordered" evidence="1">
    <location>
        <begin position="1307"/>
        <end position="1380"/>
    </location>
</feature>
<gene>
    <name evidence="2" type="ORF">BESB_058870</name>
</gene>
<name>A0A2A9MHW6_BESBE</name>
<feature type="region of interest" description="Disordered" evidence="1">
    <location>
        <begin position="966"/>
        <end position="988"/>
    </location>
</feature>
<feature type="region of interest" description="Disordered" evidence="1">
    <location>
        <begin position="507"/>
        <end position="545"/>
    </location>
</feature>
<dbReference type="KEGG" id="bbes:BESB_058870"/>
<dbReference type="OrthoDB" id="431852at2759"/>
<feature type="region of interest" description="Disordered" evidence="1">
    <location>
        <begin position="280"/>
        <end position="325"/>
    </location>
</feature>
<dbReference type="GeneID" id="40310815"/>
<proteinExistence type="predicted"/>
<feature type="compositionally biased region" description="Basic and acidic residues" evidence="1">
    <location>
        <begin position="401"/>
        <end position="422"/>
    </location>
</feature>
<feature type="region of interest" description="Disordered" evidence="1">
    <location>
        <begin position="1097"/>
        <end position="1119"/>
    </location>
</feature>
<keyword evidence="3" id="KW-1185">Reference proteome</keyword>
<feature type="region of interest" description="Disordered" evidence="1">
    <location>
        <begin position="377"/>
        <end position="458"/>
    </location>
</feature>
<comment type="caution">
    <text evidence="2">The sequence shown here is derived from an EMBL/GenBank/DDBJ whole genome shotgun (WGS) entry which is preliminary data.</text>
</comment>
<dbReference type="EMBL" id="NWUJ01000005">
    <property type="protein sequence ID" value="PFH35000.1"/>
    <property type="molecule type" value="Genomic_DNA"/>
</dbReference>
<feature type="compositionally biased region" description="Basic and acidic residues" evidence="1">
    <location>
        <begin position="627"/>
        <end position="640"/>
    </location>
</feature>
<feature type="region of interest" description="Disordered" evidence="1">
    <location>
        <begin position="794"/>
        <end position="858"/>
    </location>
</feature>
<sequence>MRSRYYLVCQLWSQEDLDASLLRLLLEGTDSASSSTALSCPADASVPSQHDPSLFSTSFLSGDGDEDDGEDEDEKDREGDRDQSDRASLDARIVEGGVTTHLIRLTPGVPQLSGLCMQAIDQGFSRLHAAPVQDAISATGAAHSRASSAAKPRGLRGSSCWATELEGEADEDFSGRSECGLQTKESAALHDKRHAKSAAALPCTTGSLPSSECSSAATCRRGVLPPAGYHLVDGFLGAAGEQDAVDPAIFPPDFSDGKAAFAAWAHHVLALSSTDSRAPYLAQDRGNAGSPDASPSPPQEDEKGPSAAAGTSVPQAGSGGFPVTLPEFGEDNKWGWWREASTTLPLHASPVYARHLFELPLSAQDQLVARHSAGALEEAGTGGTRCKDVAAGPRGAECSDGDAKTEREDEQDSKRIQNREGAWEMPETGEACPHERRRGAWRPEAATDEEEGKRSGQENAECCFSPQRLGAARLRVICESSFSLPGVSESGIWEAGLLLSRDAVTTRTEGGCSGNGGQAHAETSSSSRASLDEATARATEDNDGGKKAGVCIPCGVRSLHAFAVSVLTRDALLPILPNPLPSSGCHLLLAALEGEADAEASTQGGKHGRIFDEPREAPSRKPAVVSRRREQETALEETRGKNRRGVNAADPDSQLSSSGTGSPLPLFSGTSVSSLCCCCCLESARLSPRSLSVFLPLLKLATFLLSCVTLAKADGLPACTALQLLLDETKRRDYLKERSSALSPRPRASSESPCAASGGDVCVEKAPDACRQEPQVSLSLSELVESLRIAAEGLKHEARPKRRDRRREEEAKRKGGQPKRPKPTESLPTHTAGADQTEEDEEASGHGGEAESNTTEEEDLLSAAVGQAFLLIVSLLQSLRFLVVVSGAQDWHLVEAQAASRRYCVRRQEVVKDHIAKLKHEEADGGDDGEPLTAGEPEQPGCGSECGGVASRQSAACSPPSSPSPCVASSALSPSNRHSEERPSGCGAASTCASQRRPFLPAHEPAAARCALAGVSPLILRVWGDSGFDAFEMRKQRTVLGDAEKQGRFAGSPPAYVDAFASGDSQGSRHVPRRSCVMQVAQEFFARLFFDQQRRDGQAAGRRRGEATSSRVEDAVNSAMNRETEPGARIMRNARSSPSSGRVSESASGRLGGHIGQLYVLQNDVAPVAAWLRLDGRVHESLLQVLALRCWSLLGGKPGSSAREVRDALAILDLADVSFLLQSWTRDGILQSASLSPSSSSSSPSPSLAFAPFSSSFLSTFSTRPQFLSSACHLHHRSPVARAPAVSRQLRKRHLACVTGAPSACPLVHASSGSEKRRRKECGSTPSSHAMCRKRGNANDARKSESNPRARVDEEDDGCETGYALSSGGEREERQGRRDASAAKRVANAFSLSAIRRIVEKTETLALHVKTLYFPSRAEDVLPGFQDLLLPRSLCGLQTLE</sequence>
<feature type="compositionally biased region" description="Basic and acidic residues" evidence="1">
    <location>
        <begin position="1340"/>
        <end position="1352"/>
    </location>
</feature>
<feature type="compositionally biased region" description="Basic and acidic residues" evidence="1">
    <location>
        <begin position="530"/>
        <end position="545"/>
    </location>
</feature>
<evidence type="ECO:0000313" key="2">
    <source>
        <dbReference type="EMBL" id="PFH35000.1"/>
    </source>
</evidence>
<organism evidence="2 3">
    <name type="scientific">Besnoitia besnoiti</name>
    <name type="common">Apicomplexan protozoan</name>
    <dbReference type="NCBI Taxonomy" id="94643"/>
    <lineage>
        <taxon>Eukaryota</taxon>
        <taxon>Sar</taxon>
        <taxon>Alveolata</taxon>
        <taxon>Apicomplexa</taxon>
        <taxon>Conoidasida</taxon>
        <taxon>Coccidia</taxon>
        <taxon>Eucoccidiorida</taxon>
        <taxon>Eimeriorina</taxon>
        <taxon>Sarcocystidae</taxon>
        <taxon>Besnoitia</taxon>
    </lineage>
</organism>
<feature type="compositionally biased region" description="Acidic residues" evidence="1">
    <location>
        <begin position="63"/>
        <end position="75"/>
    </location>
</feature>